<organism evidence="6 7">
    <name type="scientific">Massilia varians</name>
    <dbReference type="NCBI Taxonomy" id="457921"/>
    <lineage>
        <taxon>Bacteria</taxon>
        <taxon>Pseudomonadati</taxon>
        <taxon>Pseudomonadota</taxon>
        <taxon>Betaproteobacteria</taxon>
        <taxon>Burkholderiales</taxon>
        <taxon>Oxalobacteraceae</taxon>
        <taxon>Telluria group</taxon>
        <taxon>Massilia</taxon>
    </lineage>
</organism>
<evidence type="ECO:0000256" key="2">
    <source>
        <dbReference type="ARBA" id="ARBA00022803"/>
    </source>
</evidence>
<evidence type="ECO:0000256" key="1">
    <source>
        <dbReference type="ARBA" id="ARBA00022737"/>
    </source>
</evidence>
<name>A0ABM8C204_9BURK</name>
<dbReference type="InterPro" id="IPR051012">
    <property type="entry name" value="CellSynth/LPSAsmb/PSIAsmb"/>
</dbReference>
<dbReference type="SUPFAM" id="SSF48452">
    <property type="entry name" value="TPR-like"/>
    <property type="match status" value="2"/>
</dbReference>
<evidence type="ECO:0000313" key="6">
    <source>
        <dbReference type="EMBL" id="BDT57213.1"/>
    </source>
</evidence>
<feature type="repeat" description="TPR" evidence="3">
    <location>
        <begin position="567"/>
        <end position="600"/>
    </location>
</feature>
<feature type="region of interest" description="Disordered" evidence="4">
    <location>
        <begin position="30"/>
        <end position="59"/>
    </location>
</feature>
<feature type="chain" id="PRO_5045782688" description="Tetratricopeptide repeat protein" evidence="5">
    <location>
        <begin position="19"/>
        <end position="614"/>
    </location>
</feature>
<keyword evidence="5" id="KW-0732">Signal</keyword>
<dbReference type="PROSITE" id="PS51257">
    <property type="entry name" value="PROKAR_LIPOPROTEIN"/>
    <property type="match status" value="1"/>
</dbReference>
<evidence type="ECO:0000256" key="3">
    <source>
        <dbReference type="PROSITE-ProRule" id="PRU00339"/>
    </source>
</evidence>
<dbReference type="EMBL" id="AP026966">
    <property type="protein sequence ID" value="BDT57213.1"/>
    <property type="molecule type" value="Genomic_DNA"/>
</dbReference>
<dbReference type="PANTHER" id="PTHR45586:SF1">
    <property type="entry name" value="LIPOPOLYSACCHARIDE ASSEMBLY PROTEIN B"/>
    <property type="match status" value="1"/>
</dbReference>
<keyword evidence="7" id="KW-1185">Reference proteome</keyword>
<accession>A0ABM8C204</accession>
<dbReference type="Proteomes" id="UP001163336">
    <property type="component" value="Chromosome"/>
</dbReference>
<dbReference type="InterPro" id="IPR019734">
    <property type="entry name" value="TPR_rpt"/>
</dbReference>
<sequence length="614" mass="67527">MKNAFVIVTLSSILAACAVAPGQQTARQAAPGAASVTSDTPLADAEAQSGDADTAQADEEELEAKARAEVEARLPKVELTSSMLNQLLKAEFAFRKGDWQGPYLTMLSLAQQTRDPRLARRAAEMAVAARQADDTLAAVRLWRELDPKSDEATQYFVGMVVTSDNIADVEPIFVERLKEAPPDKRGVLLFQIQQLLGRAKDKDAANAMLERVIAPYNNTFEAHIVRAQAALGRGDKAAALEAAKAALAAKPDSEIAVLMMAQVIEDDAKIAPMLEAFLKTHPQAREVRAAHARVLVNQKQYPEARAQFETLLKGRPDDAGNLYALGVLATQMNDAKAAEGYFTRFVEVLGRNPEDERDPTRALLILAQIADERGDVPGALAWLDKVPAGTDPELLFSAQLRRAQLMAKQGDLAGGRKLLARLKPAEPAQQAQVAVTEVQLLRDAGRLLEAYTLMETAAKRFPKNPDLLYDYALLAEKIGRVEVMEKLLREVMALAPDNHHAYNALGYSLAERNVRLQEAYTLIARALEMAPGDPFIMDSMGWVQYRLGKLDEAEKYLRNAYALRRDPEIAVHLGEVLFQKGQQAAAQELWREARAKDPQNDTLRSTLARLRQSL</sequence>
<dbReference type="InterPro" id="IPR011990">
    <property type="entry name" value="TPR-like_helical_dom_sf"/>
</dbReference>
<dbReference type="RefSeq" id="WP_281912390.1">
    <property type="nucleotide sequence ID" value="NZ_AP026966.1"/>
</dbReference>
<evidence type="ECO:0000256" key="4">
    <source>
        <dbReference type="SAM" id="MobiDB-lite"/>
    </source>
</evidence>
<dbReference type="Pfam" id="PF14559">
    <property type="entry name" value="TPR_19"/>
    <property type="match status" value="1"/>
</dbReference>
<protein>
    <recommendedName>
        <fullName evidence="8">Tetratricopeptide repeat protein</fullName>
    </recommendedName>
</protein>
<keyword evidence="2 3" id="KW-0802">TPR repeat</keyword>
<keyword evidence="1" id="KW-0677">Repeat</keyword>
<gene>
    <name evidence="6" type="ORF">MasN3_07070</name>
</gene>
<dbReference type="Pfam" id="PF13432">
    <property type="entry name" value="TPR_16"/>
    <property type="match status" value="3"/>
</dbReference>
<dbReference type="PROSITE" id="PS50005">
    <property type="entry name" value="TPR"/>
    <property type="match status" value="1"/>
</dbReference>
<dbReference type="Gene3D" id="1.25.40.10">
    <property type="entry name" value="Tetratricopeptide repeat domain"/>
    <property type="match status" value="2"/>
</dbReference>
<proteinExistence type="predicted"/>
<reference evidence="6" key="1">
    <citation type="submission" date="2022-11" db="EMBL/GenBank/DDBJ databases">
        <title>Isolation and characterization of PLA-degrading bacterium Massilia sp. from Antarctic soil.</title>
        <authorList>
            <person name="Sato K."/>
            <person name="Gomez-Fuentes C."/>
            <person name="Ahmad S.A."/>
            <person name="Zulkharnain A."/>
        </authorList>
    </citation>
    <scope>NUCLEOTIDE SEQUENCE</scope>
    <source>
        <strain evidence="6">N-3</strain>
    </source>
</reference>
<dbReference type="PANTHER" id="PTHR45586">
    <property type="entry name" value="TPR REPEAT-CONTAINING PROTEIN PA4667"/>
    <property type="match status" value="1"/>
</dbReference>
<feature type="signal peptide" evidence="5">
    <location>
        <begin position="1"/>
        <end position="18"/>
    </location>
</feature>
<evidence type="ECO:0000313" key="7">
    <source>
        <dbReference type="Proteomes" id="UP001163336"/>
    </source>
</evidence>
<dbReference type="SMART" id="SM00028">
    <property type="entry name" value="TPR"/>
    <property type="match status" value="5"/>
</dbReference>
<evidence type="ECO:0008006" key="8">
    <source>
        <dbReference type="Google" id="ProtNLM"/>
    </source>
</evidence>
<evidence type="ECO:0000256" key="5">
    <source>
        <dbReference type="SAM" id="SignalP"/>
    </source>
</evidence>